<keyword evidence="2" id="KW-1185">Reference proteome</keyword>
<proteinExistence type="predicted"/>
<evidence type="ECO:0000313" key="1">
    <source>
        <dbReference type="EMBL" id="KAH8522894.1"/>
    </source>
</evidence>
<dbReference type="EMBL" id="JACEGQ020000001">
    <property type="protein sequence ID" value="KAH8522894.1"/>
    <property type="molecule type" value="Genomic_DNA"/>
</dbReference>
<accession>A0A8T2ZZ86</accession>
<reference evidence="1" key="1">
    <citation type="journal article" date="2021" name="J. Hered.">
        <title>Genome Assembly of Salicaceae Populus deltoides (Eastern Cottonwood) I-69 Based on Nanopore Sequencing and Hi-C Technologies.</title>
        <authorList>
            <person name="Bai S."/>
            <person name="Wu H."/>
            <person name="Zhang J."/>
            <person name="Pan Z."/>
            <person name="Zhao W."/>
            <person name="Li Z."/>
            <person name="Tong C."/>
        </authorList>
    </citation>
    <scope>NUCLEOTIDE SEQUENCE</scope>
    <source>
        <tissue evidence="1">Leaf</tissue>
    </source>
</reference>
<evidence type="ECO:0000313" key="2">
    <source>
        <dbReference type="Proteomes" id="UP000807159"/>
    </source>
</evidence>
<dbReference type="Proteomes" id="UP000807159">
    <property type="component" value="Chromosome 1"/>
</dbReference>
<sequence length="157" mass="17375">MTVIMASVVMAGDDEVAGVCNDEVLVIIVEVQAHTARDSFFKPGLSLVDGRPVGSHKIEGLADHVPGQAGNPLREPAAAGQANYNQYQYRLMVHGNVYNTYEESMQARYPYLHNTQHHYPSPQVSYPYYELPPMYFPQAPPPPRNAKAGEPDLCSIM</sequence>
<protein>
    <submittedName>
        <fullName evidence="1">Uncharacterized protein</fullName>
    </submittedName>
</protein>
<dbReference type="AlphaFoldDB" id="A0A8T2ZZ86"/>
<name>A0A8T2ZZ86_POPDE</name>
<comment type="caution">
    <text evidence="1">The sequence shown here is derived from an EMBL/GenBank/DDBJ whole genome shotgun (WGS) entry which is preliminary data.</text>
</comment>
<organism evidence="1 2">
    <name type="scientific">Populus deltoides</name>
    <name type="common">Eastern poplar</name>
    <name type="synonym">Eastern cottonwood</name>
    <dbReference type="NCBI Taxonomy" id="3696"/>
    <lineage>
        <taxon>Eukaryota</taxon>
        <taxon>Viridiplantae</taxon>
        <taxon>Streptophyta</taxon>
        <taxon>Embryophyta</taxon>
        <taxon>Tracheophyta</taxon>
        <taxon>Spermatophyta</taxon>
        <taxon>Magnoliopsida</taxon>
        <taxon>eudicotyledons</taxon>
        <taxon>Gunneridae</taxon>
        <taxon>Pentapetalae</taxon>
        <taxon>rosids</taxon>
        <taxon>fabids</taxon>
        <taxon>Malpighiales</taxon>
        <taxon>Salicaceae</taxon>
        <taxon>Saliceae</taxon>
        <taxon>Populus</taxon>
    </lineage>
</organism>
<gene>
    <name evidence="1" type="ORF">H0E87_003515</name>
</gene>